<evidence type="ECO:0000313" key="1">
    <source>
        <dbReference type="EMBL" id="SGY43286.1"/>
    </source>
</evidence>
<gene>
    <name evidence="1" type="primary">BQ5605_C001g00009</name>
    <name evidence="1" type="ORF">BQ5605_C001G00009</name>
</gene>
<evidence type="ECO:0000313" key="2">
    <source>
        <dbReference type="Proteomes" id="UP000249464"/>
    </source>
</evidence>
<dbReference type="Gene3D" id="3.30.720.10">
    <property type="entry name" value="Signal recognition particle alu RNA binding heterodimer, srp9/1"/>
    <property type="match status" value="1"/>
</dbReference>
<keyword evidence="2" id="KW-1185">Reference proteome</keyword>
<sequence>MGHVHAGLTPSLRGISRRGKYTIRWGHDLGMLVLKVTDDLHCIKFKARSGAFINRFEAFNVAMQTSMHRSEFSALDQIVPEAAHHAPAGVDPKGM</sequence>
<dbReference type="InterPro" id="IPR009018">
    <property type="entry name" value="Signal_recog_particle_SRP9/14"/>
</dbReference>
<accession>A0A2X0M5K0</accession>
<dbReference type="GO" id="GO:0006614">
    <property type="term" value="P:SRP-dependent cotranslational protein targeting to membrane"/>
    <property type="evidence" value="ECO:0007669"/>
    <property type="project" value="InterPro"/>
</dbReference>
<dbReference type="GO" id="GO:0048500">
    <property type="term" value="C:signal recognition particle"/>
    <property type="evidence" value="ECO:0007669"/>
    <property type="project" value="InterPro"/>
</dbReference>
<dbReference type="SUPFAM" id="SSF54762">
    <property type="entry name" value="Signal recognition particle alu RNA binding heterodimer, SRP9/14"/>
    <property type="match status" value="1"/>
</dbReference>
<dbReference type="AlphaFoldDB" id="A0A2X0M5K0"/>
<dbReference type="EMBL" id="FQNC01000043">
    <property type="protein sequence ID" value="SGY43286.1"/>
    <property type="molecule type" value="Genomic_DNA"/>
</dbReference>
<dbReference type="STRING" id="796604.A0A2X0M5K0"/>
<dbReference type="Proteomes" id="UP000249464">
    <property type="component" value="Unassembled WGS sequence"/>
</dbReference>
<proteinExistence type="predicted"/>
<name>A0A2X0M5K0_9BASI</name>
<protein>
    <submittedName>
        <fullName evidence="1">BQ5605_C001g00009 protein</fullName>
    </submittedName>
</protein>
<dbReference type="GO" id="GO:0008312">
    <property type="term" value="F:7S RNA binding"/>
    <property type="evidence" value="ECO:0007669"/>
    <property type="project" value="InterPro"/>
</dbReference>
<reference evidence="1 2" key="1">
    <citation type="submission" date="2016-11" db="EMBL/GenBank/DDBJ databases">
        <authorList>
            <person name="Jaros S."/>
            <person name="Januszkiewicz K."/>
            <person name="Wedrychowicz H."/>
        </authorList>
    </citation>
    <scope>NUCLEOTIDE SEQUENCE [LARGE SCALE GENOMIC DNA]</scope>
</reference>
<organism evidence="1 2">
    <name type="scientific">Microbotryum silenes-dioicae</name>
    <dbReference type="NCBI Taxonomy" id="796604"/>
    <lineage>
        <taxon>Eukaryota</taxon>
        <taxon>Fungi</taxon>
        <taxon>Dikarya</taxon>
        <taxon>Basidiomycota</taxon>
        <taxon>Pucciniomycotina</taxon>
        <taxon>Microbotryomycetes</taxon>
        <taxon>Microbotryales</taxon>
        <taxon>Microbotryaceae</taxon>
        <taxon>Microbotryum</taxon>
    </lineage>
</organism>